<keyword evidence="3" id="KW-1185">Reference proteome</keyword>
<evidence type="ECO:0000313" key="2">
    <source>
        <dbReference type="EMBL" id="KJY62806.1"/>
    </source>
</evidence>
<dbReference type="OrthoDB" id="1903871at2"/>
<reference evidence="2 3" key="1">
    <citation type="submission" date="2015-01" db="EMBL/GenBank/DDBJ databases">
        <title>Comparative genomics of the lactic acid bacteria isolated from the honey bee gut.</title>
        <authorList>
            <person name="Ellegaard K.M."/>
            <person name="Tamarit D."/>
            <person name="Javelind E."/>
            <person name="Olofsson T."/>
            <person name="Andersson S.G."/>
            <person name="Vasquez A."/>
        </authorList>
    </citation>
    <scope>NUCLEOTIDE SEQUENCE [LARGE SCALE GENOMIC DNA]</scope>
    <source>
        <strain evidence="2 3">Bin4</strain>
    </source>
</reference>
<dbReference type="PANTHER" id="PTHR33164">
    <property type="entry name" value="TRANSCRIPTIONAL REGULATOR, MARR FAMILY"/>
    <property type="match status" value="1"/>
</dbReference>
<protein>
    <submittedName>
        <fullName evidence="2">Transcriptional regulator, MarR family</fullName>
    </submittedName>
</protein>
<dbReference type="HOGENOM" id="CLU_083287_31_0_9"/>
<dbReference type="SMART" id="SM00347">
    <property type="entry name" value="HTH_MARR"/>
    <property type="match status" value="1"/>
</dbReference>
<dbReference type="InterPro" id="IPR000835">
    <property type="entry name" value="HTH_MarR-typ"/>
</dbReference>
<dbReference type="InterPro" id="IPR039422">
    <property type="entry name" value="MarR/SlyA-like"/>
</dbReference>
<dbReference type="PROSITE" id="PS50995">
    <property type="entry name" value="HTH_MARR_2"/>
    <property type="match status" value="1"/>
</dbReference>
<dbReference type="STRING" id="1218492.JG30_02650"/>
<proteinExistence type="predicted"/>
<dbReference type="PATRIC" id="fig|1218492.5.peg.381"/>
<dbReference type="PRINTS" id="PR00598">
    <property type="entry name" value="HTHMARR"/>
</dbReference>
<dbReference type="Gene3D" id="1.10.10.10">
    <property type="entry name" value="Winged helix-like DNA-binding domain superfamily/Winged helix DNA-binding domain"/>
    <property type="match status" value="1"/>
</dbReference>
<comment type="caution">
    <text evidence="2">The sequence shown here is derived from an EMBL/GenBank/DDBJ whole genome shotgun (WGS) entry which is preliminary data.</text>
</comment>
<name>A0A0F4LZ07_9LACO</name>
<gene>
    <name evidence="2" type="ORF">JG30_02650</name>
</gene>
<dbReference type="AlphaFoldDB" id="A0A0F4LZ07"/>
<feature type="domain" description="HTH marR-type" evidence="1">
    <location>
        <begin position="1"/>
        <end position="132"/>
    </location>
</feature>
<dbReference type="InterPro" id="IPR036388">
    <property type="entry name" value="WH-like_DNA-bd_sf"/>
</dbReference>
<dbReference type="Proteomes" id="UP000033558">
    <property type="component" value="Unassembled WGS sequence"/>
</dbReference>
<dbReference type="InterPro" id="IPR036390">
    <property type="entry name" value="WH_DNA-bd_sf"/>
</dbReference>
<dbReference type="EMBL" id="JXJQ01000003">
    <property type="protein sequence ID" value="KJY62806.1"/>
    <property type="molecule type" value="Genomic_DNA"/>
</dbReference>
<dbReference type="PANTHER" id="PTHR33164:SF43">
    <property type="entry name" value="HTH-TYPE TRANSCRIPTIONAL REPRESSOR YETL"/>
    <property type="match status" value="1"/>
</dbReference>
<sequence>MAQDLYNTLMNLQCELVAERNLVNPEQISWLQYDILSILQPQASRPTVMSRQLGITQVKLSKNLKKLRELDYITQTPDANDRREITTALTPKGQQFLSDIAMKHRELYDKACKVWSKEEQQQFMVQANKLIDLLRKERIADDQ</sequence>
<organism evidence="2 3">
    <name type="scientific">Bombilactobacillus mellifer</name>
    <dbReference type="NCBI Taxonomy" id="1218492"/>
    <lineage>
        <taxon>Bacteria</taxon>
        <taxon>Bacillati</taxon>
        <taxon>Bacillota</taxon>
        <taxon>Bacilli</taxon>
        <taxon>Lactobacillales</taxon>
        <taxon>Lactobacillaceae</taxon>
        <taxon>Bombilactobacillus</taxon>
    </lineage>
</organism>
<dbReference type="Pfam" id="PF13463">
    <property type="entry name" value="HTH_27"/>
    <property type="match status" value="1"/>
</dbReference>
<accession>A0A0F4LZ07</accession>
<evidence type="ECO:0000313" key="3">
    <source>
        <dbReference type="Proteomes" id="UP000033558"/>
    </source>
</evidence>
<dbReference type="SUPFAM" id="SSF46785">
    <property type="entry name" value="Winged helix' DNA-binding domain"/>
    <property type="match status" value="1"/>
</dbReference>
<dbReference type="GO" id="GO:0003700">
    <property type="term" value="F:DNA-binding transcription factor activity"/>
    <property type="evidence" value="ECO:0007669"/>
    <property type="project" value="InterPro"/>
</dbReference>
<dbReference type="RefSeq" id="WP_046315520.1">
    <property type="nucleotide sequence ID" value="NZ_JBHSZT010000003.1"/>
</dbReference>
<evidence type="ECO:0000259" key="1">
    <source>
        <dbReference type="PROSITE" id="PS50995"/>
    </source>
</evidence>
<dbReference type="GO" id="GO:0006950">
    <property type="term" value="P:response to stress"/>
    <property type="evidence" value="ECO:0007669"/>
    <property type="project" value="TreeGrafter"/>
</dbReference>